<sequence>MLSDPETGGKHRHTCFGHLSPSSITSGYSKYQLRVRAGSERRKGGRERRLSCPLTAWRPSRVEGSGGTHGQSSHTSGLTQQLQHAYSPSPAHHHQSQTSTAYQPSPSQLPPPPPPPPLPPASAHAHHHHQPQNPYQHHHHHHHHQASPVQQPAQTQQTPIKQRQSPQHPSPVHLPGVCPTASARTAEASSHGHLPSLAMGGVMSSQKQADQVGQGSVSQASMESLQGHRLGHVPFGAASNNVSTPLYGAVSSPNQSPYASYSALPGKRSRPDDFDLTVAVVDAATGLEGVTTGYGSEPTQMHHHHHHLPDLGPPSKTMRRDEAGGAAPSMVGQVGMPAPAARPRGPKLKFTAEDDQLLIELKEQKNLTWKQIADFFPGRSSGTLQVRYCTKLKAKTTLWTDDMDQKLRKSLQDYENEKWRIVAHKVGSGFTPAACRERASQLVGEEPEQLWQSLSPKAASLPESMELSHSQRPW</sequence>
<dbReference type="SMART" id="SM00717">
    <property type="entry name" value="SANT"/>
    <property type="match status" value="2"/>
</dbReference>
<organism evidence="3 4">
    <name type="scientific">Ophiocordyceps camponoti-floridani</name>
    <dbReference type="NCBI Taxonomy" id="2030778"/>
    <lineage>
        <taxon>Eukaryota</taxon>
        <taxon>Fungi</taxon>
        <taxon>Dikarya</taxon>
        <taxon>Ascomycota</taxon>
        <taxon>Pezizomycotina</taxon>
        <taxon>Sordariomycetes</taxon>
        <taxon>Hypocreomycetidae</taxon>
        <taxon>Hypocreales</taxon>
        <taxon>Ophiocordycipitaceae</taxon>
        <taxon>Ophiocordyceps</taxon>
    </lineage>
</organism>
<dbReference type="OrthoDB" id="2143914at2759"/>
<reference evidence="3 4" key="1">
    <citation type="journal article" date="2020" name="G3 (Bethesda)">
        <title>Genetic Underpinnings of Host Manipulation by Ophiocordyceps as Revealed by Comparative Transcriptomics.</title>
        <authorList>
            <person name="Will I."/>
            <person name="Das B."/>
            <person name="Trinh T."/>
            <person name="Brachmann A."/>
            <person name="Ohm R.A."/>
            <person name="de Bekker C."/>
        </authorList>
    </citation>
    <scope>NUCLEOTIDE SEQUENCE [LARGE SCALE GENOMIC DNA]</scope>
    <source>
        <strain evidence="3 4">EC05</strain>
    </source>
</reference>
<dbReference type="Gene3D" id="1.10.10.60">
    <property type="entry name" value="Homeodomain-like"/>
    <property type="match status" value="2"/>
</dbReference>
<feature type="compositionally biased region" description="Polar residues" evidence="1">
    <location>
        <begin position="203"/>
        <end position="222"/>
    </location>
</feature>
<feature type="compositionally biased region" description="Polar residues" evidence="1">
    <location>
        <begin position="20"/>
        <end position="29"/>
    </location>
</feature>
<comment type="caution">
    <text evidence="3">The sequence shown here is derived from an EMBL/GenBank/DDBJ whole genome shotgun (WGS) entry which is preliminary data.</text>
</comment>
<dbReference type="CDD" id="cd00167">
    <property type="entry name" value="SANT"/>
    <property type="match status" value="2"/>
</dbReference>
<name>A0A8H4Q2G6_9HYPO</name>
<dbReference type="InterPro" id="IPR009057">
    <property type="entry name" value="Homeodomain-like_sf"/>
</dbReference>
<gene>
    <name evidence="3" type="ORF">GQ602_006006</name>
</gene>
<dbReference type="Pfam" id="PF13921">
    <property type="entry name" value="Myb_DNA-bind_6"/>
    <property type="match status" value="1"/>
</dbReference>
<feature type="compositionally biased region" description="Low complexity" evidence="1">
    <location>
        <begin position="146"/>
        <end position="159"/>
    </location>
</feature>
<accession>A0A8H4Q2G6</accession>
<dbReference type="SUPFAM" id="SSF46689">
    <property type="entry name" value="Homeodomain-like"/>
    <property type="match status" value="2"/>
</dbReference>
<feature type="compositionally biased region" description="Basic residues" evidence="1">
    <location>
        <begin position="124"/>
        <end position="145"/>
    </location>
</feature>
<evidence type="ECO:0000313" key="4">
    <source>
        <dbReference type="Proteomes" id="UP000562929"/>
    </source>
</evidence>
<feature type="domain" description="Myb-like" evidence="2">
    <location>
        <begin position="342"/>
        <end position="388"/>
    </location>
</feature>
<dbReference type="Proteomes" id="UP000562929">
    <property type="component" value="Unassembled WGS sequence"/>
</dbReference>
<dbReference type="GO" id="GO:0003677">
    <property type="term" value="F:DNA binding"/>
    <property type="evidence" value="ECO:0007669"/>
    <property type="project" value="UniProtKB-KW"/>
</dbReference>
<evidence type="ECO:0000313" key="3">
    <source>
        <dbReference type="EMBL" id="KAF4582862.1"/>
    </source>
</evidence>
<dbReference type="EMBL" id="JAACLJ010000007">
    <property type="protein sequence ID" value="KAF4582862.1"/>
    <property type="molecule type" value="Genomic_DNA"/>
</dbReference>
<dbReference type="AlphaFoldDB" id="A0A8H4Q2G6"/>
<protein>
    <submittedName>
        <fullName evidence="3">MYB DNA-binding domain-containing protein</fullName>
    </submittedName>
</protein>
<dbReference type="InterPro" id="IPR001005">
    <property type="entry name" value="SANT/Myb"/>
</dbReference>
<proteinExistence type="predicted"/>
<evidence type="ECO:0000256" key="1">
    <source>
        <dbReference type="SAM" id="MobiDB-lite"/>
    </source>
</evidence>
<feature type="region of interest" description="Disordered" evidence="1">
    <location>
        <begin position="453"/>
        <end position="474"/>
    </location>
</feature>
<keyword evidence="3" id="KW-0238">DNA-binding</keyword>
<dbReference type="PROSITE" id="PS50090">
    <property type="entry name" value="MYB_LIKE"/>
    <property type="match status" value="2"/>
</dbReference>
<feature type="compositionally biased region" description="Pro residues" evidence="1">
    <location>
        <begin position="107"/>
        <end position="120"/>
    </location>
</feature>
<evidence type="ECO:0000259" key="2">
    <source>
        <dbReference type="PROSITE" id="PS50090"/>
    </source>
</evidence>
<keyword evidence="4" id="KW-1185">Reference proteome</keyword>
<feature type="region of interest" description="Disordered" evidence="1">
    <location>
        <begin position="296"/>
        <end position="346"/>
    </location>
</feature>
<feature type="domain" description="Myb-like" evidence="2">
    <location>
        <begin position="391"/>
        <end position="443"/>
    </location>
</feature>
<feature type="region of interest" description="Disordered" evidence="1">
    <location>
        <begin position="1"/>
        <end position="222"/>
    </location>
</feature>
<feature type="compositionally biased region" description="Basic and acidic residues" evidence="1">
    <location>
        <begin position="37"/>
        <end position="50"/>
    </location>
</feature>